<evidence type="ECO:0000313" key="2">
    <source>
        <dbReference type="Proteomes" id="UP000002949"/>
    </source>
</evidence>
<gene>
    <name evidence="1" type="ORF">MEA186_10766</name>
</gene>
<dbReference type="PANTHER" id="PTHR33988">
    <property type="entry name" value="ENDORIBONUCLEASE MAZF-RELATED"/>
    <property type="match status" value="1"/>
</dbReference>
<dbReference type="GO" id="GO:0006402">
    <property type="term" value="P:mRNA catabolic process"/>
    <property type="evidence" value="ECO:0007669"/>
    <property type="project" value="TreeGrafter"/>
</dbReference>
<dbReference type="GO" id="GO:0016075">
    <property type="term" value="P:rRNA catabolic process"/>
    <property type="evidence" value="ECO:0007669"/>
    <property type="project" value="TreeGrafter"/>
</dbReference>
<organism evidence="1 2">
    <name type="scientific">Mesorhizobium amorphae CCNWGS0123</name>
    <dbReference type="NCBI Taxonomy" id="1082933"/>
    <lineage>
        <taxon>Bacteria</taxon>
        <taxon>Pseudomonadati</taxon>
        <taxon>Pseudomonadota</taxon>
        <taxon>Alphaproteobacteria</taxon>
        <taxon>Hyphomicrobiales</taxon>
        <taxon>Phyllobacteriaceae</taxon>
        <taxon>Mesorhizobium</taxon>
    </lineage>
</organism>
<sequence length="117" mass="12960">MVDDVAYQPDRGDFIYLDFDPQSGTEQAGRRPALVISPRDFNIATGLAAVCPITNTLTGSKFEVPVPRGVKLTGVIQSYQFRTLDWIARNASFHSKANEELMWEVVGRIEAILCIDG</sequence>
<dbReference type="KEGG" id="mamo:A6B35_15380"/>
<dbReference type="GO" id="GO:0004521">
    <property type="term" value="F:RNA endonuclease activity"/>
    <property type="evidence" value="ECO:0007669"/>
    <property type="project" value="TreeGrafter"/>
</dbReference>
<dbReference type="PATRIC" id="fig|1082933.3.peg.2073"/>
<dbReference type="SMR" id="G6Y886"/>
<dbReference type="Pfam" id="PF02452">
    <property type="entry name" value="PemK_toxin"/>
    <property type="match status" value="1"/>
</dbReference>
<dbReference type="SUPFAM" id="SSF50118">
    <property type="entry name" value="Cell growth inhibitor/plasmid maintenance toxic component"/>
    <property type="match status" value="1"/>
</dbReference>
<reference evidence="1 2" key="1">
    <citation type="journal article" date="2012" name="J. Bacteriol.">
        <title>Draft Genome Sequence of Plant Growth-Promoting Rhizobium Mesorhizobium amorphae, Isolated from Zinc-Lead Mine Tailings.</title>
        <authorList>
            <person name="Hao X."/>
            <person name="Lin Y."/>
            <person name="Johnstone L."/>
            <person name="Baltrus D.A."/>
            <person name="Miller S.J."/>
            <person name="Wei G."/>
            <person name="Rensing C."/>
        </authorList>
    </citation>
    <scope>NUCLEOTIDE SEQUENCE [LARGE SCALE GENOMIC DNA]</scope>
    <source>
        <strain evidence="1 2">CCNWGS0123</strain>
    </source>
</reference>
<dbReference type="Proteomes" id="UP000002949">
    <property type="component" value="Unassembled WGS sequence"/>
</dbReference>
<dbReference type="STRING" id="1082933.A6B35_15380"/>
<protein>
    <submittedName>
        <fullName evidence="1">Transcriptional modulator of MazE/toxin, MazF</fullName>
    </submittedName>
</protein>
<proteinExistence type="predicted"/>
<accession>G6Y886</accession>
<dbReference type="PANTHER" id="PTHR33988:SF3">
    <property type="entry name" value="ENDORIBONUCLEASE TOXIN CHPB-RELATED"/>
    <property type="match status" value="1"/>
</dbReference>
<dbReference type="Gene3D" id="2.30.30.110">
    <property type="match status" value="1"/>
</dbReference>
<dbReference type="InterPro" id="IPR003477">
    <property type="entry name" value="PemK-like"/>
</dbReference>
<keyword evidence="2" id="KW-1185">Reference proteome</keyword>
<dbReference type="OrthoDB" id="9808744at2"/>
<dbReference type="InterPro" id="IPR011067">
    <property type="entry name" value="Plasmid_toxin/cell-grow_inhib"/>
</dbReference>
<dbReference type="AlphaFoldDB" id="G6Y886"/>
<dbReference type="eggNOG" id="COG2337">
    <property type="taxonomic scope" value="Bacteria"/>
</dbReference>
<dbReference type="EMBL" id="AGSN01000087">
    <property type="protein sequence ID" value="EHH12053.1"/>
    <property type="molecule type" value="Genomic_DNA"/>
</dbReference>
<dbReference type="RefSeq" id="WP_006201666.1">
    <property type="nucleotide sequence ID" value="NZ_AGSN01000087.1"/>
</dbReference>
<evidence type="ECO:0000313" key="1">
    <source>
        <dbReference type="EMBL" id="EHH12053.1"/>
    </source>
</evidence>
<dbReference type="GO" id="GO:0003677">
    <property type="term" value="F:DNA binding"/>
    <property type="evidence" value="ECO:0007669"/>
    <property type="project" value="InterPro"/>
</dbReference>
<name>G6Y886_9HYPH</name>